<keyword evidence="5" id="KW-0732">Signal</keyword>
<dbReference type="RefSeq" id="WP_154367226.1">
    <property type="nucleotide sequence ID" value="NZ_WKJM01000009.1"/>
</dbReference>
<comment type="caution">
    <text evidence="7">The sequence shown here is derived from an EMBL/GenBank/DDBJ whole genome shotgun (WGS) entry which is preliminary data.</text>
</comment>
<evidence type="ECO:0000256" key="1">
    <source>
        <dbReference type="ARBA" id="ARBA00004196"/>
    </source>
</evidence>
<dbReference type="GO" id="GO:0030313">
    <property type="term" value="C:cell envelope"/>
    <property type="evidence" value="ECO:0007669"/>
    <property type="project" value="UniProtKB-SubCell"/>
</dbReference>
<dbReference type="InterPro" id="IPR017937">
    <property type="entry name" value="Thioredoxin_CS"/>
</dbReference>
<dbReference type="SUPFAM" id="SSF52833">
    <property type="entry name" value="Thioredoxin-like"/>
    <property type="match status" value="1"/>
</dbReference>
<evidence type="ECO:0000256" key="3">
    <source>
        <dbReference type="ARBA" id="ARBA00023157"/>
    </source>
</evidence>
<keyword evidence="8" id="KW-1185">Reference proteome</keyword>
<protein>
    <submittedName>
        <fullName evidence="7">Redoxin family protein</fullName>
    </submittedName>
</protein>
<dbReference type="GO" id="GO:0015036">
    <property type="term" value="F:disulfide oxidoreductase activity"/>
    <property type="evidence" value="ECO:0007669"/>
    <property type="project" value="UniProtKB-ARBA"/>
</dbReference>
<dbReference type="Proteomes" id="UP000481037">
    <property type="component" value="Unassembled WGS sequence"/>
</dbReference>
<dbReference type="PANTHER" id="PTHR42852:SF6">
    <property type="entry name" value="THIOL:DISULFIDE INTERCHANGE PROTEIN DSBE"/>
    <property type="match status" value="1"/>
</dbReference>
<gene>
    <name evidence="7" type="ORF">GJ697_12325</name>
</gene>
<sequence>MKTLFLLLALALGNASAADPVAVGAPLRQAALDPLGGAARNLSSFRGKPLLINVWASWCGPCRAEMASVDRLARRYAGQFNVIGISTDDYRNDASAFLKDARVSFPNFLDHALQLETMLGADRIPLTLLVDANGRILARHYGSKEWDSPQNAALVARTLRIKP</sequence>
<dbReference type="Pfam" id="PF08534">
    <property type="entry name" value="Redoxin"/>
    <property type="match status" value="1"/>
</dbReference>
<keyword evidence="2" id="KW-0201">Cytochrome c-type biogenesis</keyword>
<comment type="subcellular location">
    <subcellularLocation>
        <location evidence="1">Cell envelope</location>
    </subcellularLocation>
</comment>
<evidence type="ECO:0000256" key="2">
    <source>
        <dbReference type="ARBA" id="ARBA00022748"/>
    </source>
</evidence>
<dbReference type="PROSITE" id="PS00194">
    <property type="entry name" value="THIOREDOXIN_1"/>
    <property type="match status" value="1"/>
</dbReference>
<name>A0A6L5QFZ3_9BURK</name>
<dbReference type="EMBL" id="WKJM01000009">
    <property type="protein sequence ID" value="MRX08626.1"/>
    <property type="molecule type" value="Genomic_DNA"/>
</dbReference>
<dbReference type="PANTHER" id="PTHR42852">
    <property type="entry name" value="THIOL:DISULFIDE INTERCHANGE PROTEIN DSBE"/>
    <property type="match status" value="1"/>
</dbReference>
<feature type="signal peptide" evidence="5">
    <location>
        <begin position="1"/>
        <end position="17"/>
    </location>
</feature>
<dbReference type="InterPro" id="IPR036249">
    <property type="entry name" value="Thioredoxin-like_sf"/>
</dbReference>
<feature type="chain" id="PRO_5027061940" evidence="5">
    <location>
        <begin position="18"/>
        <end position="163"/>
    </location>
</feature>
<evidence type="ECO:0000313" key="8">
    <source>
        <dbReference type="Proteomes" id="UP000481037"/>
    </source>
</evidence>
<evidence type="ECO:0000256" key="4">
    <source>
        <dbReference type="ARBA" id="ARBA00023284"/>
    </source>
</evidence>
<dbReference type="AlphaFoldDB" id="A0A6L5QFZ3"/>
<organism evidence="7 8">
    <name type="scientific">Duganella alba</name>
    <dbReference type="NCBI Taxonomy" id="2666081"/>
    <lineage>
        <taxon>Bacteria</taxon>
        <taxon>Pseudomonadati</taxon>
        <taxon>Pseudomonadota</taxon>
        <taxon>Betaproteobacteria</taxon>
        <taxon>Burkholderiales</taxon>
        <taxon>Oxalobacteraceae</taxon>
        <taxon>Telluria group</taxon>
        <taxon>Duganella</taxon>
    </lineage>
</organism>
<accession>A0A6L5QFZ3</accession>
<dbReference type="InterPro" id="IPR013766">
    <property type="entry name" value="Thioredoxin_domain"/>
</dbReference>
<keyword evidence="3" id="KW-1015">Disulfide bond</keyword>
<dbReference type="GO" id="GO:0017004">
    <property type="term" value="P:cytochrome complex assembly"/>
    <property type="evidence" value="ECO:0007669"/>
    <property type="project" value="UniProtKB-KW"/>
</dbReference>
<dbReference type="InterPro" id="IPR050553">
    <property type="entry name" value="Thioredoxin_ResA/DsbE_sf"/>
</dbReference>
<keyword evidence="4" id="KW-0676">Redox-active center</keyword>
<evidence type="ECO:0000259" key="6">
    <source>
        <dbReference type="PROSITE" id="PS51352"/>
    </source>
</evidence>
<dbReference type="PROSITE" id="PS51352">
    <property type="entry name" value="THIOREDOXIN_2"/>
    <property type="match status" value="1"/>
</dbReference>
<dbReference type="CDD" id="cd02966">
    <property type="entry name" value="TlpA_like_family"/>
    <property type="match status" value="1"/>
</dbReference>
<reference evidence="7 8" key="1">
    <citation type="submission" date="2019-11" db="EMBL/GenBank/DDBJ databases">
        <title>Novel species isolated from a subtropical stream in China.</title>
        <authorList>
            <person name="Lu H."/>
        </authorList>
    </citation>
    <scope>NUCLEOTIDE SEQUENCE [LARGE SCALE GENOMIC DNA]</scope>
    <source>
        <strain evidence="7 8">FT25W</strain>
    </source>
</reference>
<dbReference type="Gene3D" id="3.40.30.10">
    <property type="entry name" value="Glutaredoxin"/>
    <property type="match status" value="1"/>
</dbReference>
<feature type="domain" description="Thioredoxin" evidence="6">
    <location>
        <begin position="21"/>
        <end position="160"/>
    </location>
</feature>
<dbReference type="InterPro" id="IPR013740">
    <property type="entry name" value="Redoxin"/>
</dbReference>
<evidence type="ECO:0000313" key="7">
    <source>
        <dbReference type="EMBL" id="MRX08626.1"/>
    </source>
</evidence>
<proteinExistence type="predicted"/>
<evidence type="ECO:0000256" key="5">
    <source>
        <dbReference type="SAM" id="SignalP"/>
    </source>
</evidence>